<accession>A0AA88XYU8</accession>
<sequence length="364" mass="41641">MNPKKYHEVVCMSAAIHQVAAQSGCSVVVDVGSGLGYLGQVLHKSYNYKIIGLESKGCHTTGAEKRLHKTDSTMGIKNVTFELHDSQESMDQFATVIQQCCQELRQECDEKKNQRSAASGISGNGLKSSDFLMEKHWDTDNTETEKVLMVGLHCCGDLTPIMMKYFKALDFIKGLCCVSCCFHRMKFLDDHNSNCINFPMSCVVRKLCQELEWHPSLYGLRLAAQETRLGITFIFIRMFEIVRVLLVLYSCRWGVQSQADHEYHMKNVAYRGILQLYLNKDGSSPPLDKIKESLRELYSEQEQYFKYIEPITALQVTLQPLLEWLIYKDRELWLMEQGTNATVKPIFDDFISPRNLAIIADKKS</sequence>
<dbReference type="SUPFAM" id="SSF53335">
    <property type="entry name" value="S-adenosyl-L-methionine-dependent methyltransferases"/>
    <property type="match status" value="1"/>
</dbReference>
<dbReference type="PANTHER" id="PTHR12496:SF0">
    <property type="entry name" value="METHYLTRANSFERASE DOMAIN-CONTAINING PROTEIN"/>
    <property type="match status" value="1"/>
</dbReference>
<dbReference type="InterPro" id="IPR029063">
    <property type="entry name" value="SAM-dependent_MTases_sf"/>
</dbReference>
<dbReference type="Pfam" id="PF13679">
    <property type="entry name" value="Methyltransf_32"/>
    <property type="match status" value="1"/>
</dbReference>
<dbReference type="AlphaFoldDB" id="A0AA88XYU8"/>
<gene>
    <name evidence="2" type="ORF">FSP39_010389</name>
</gene>
<dbReference type="Proteomes" id="UP001186944">
    <property type="component" value="Unassembled WGS sequence"/>
</dbReference>
<evidence type="ECO:0000313" key="3">
    <source>
        <dbReference type="Proteomes" id="UP001186944"/>
    </source>
</evidence>
<dbReference type="EMBL" id="VSWD01000008">
    <property type="protein sequence ID" value="KAK3095107.1"/>
    <property type="molecule type" value="Genomic_DNA"/>
</dbReference>
<protein>
    <recommendedName>
        <fullName evidence="1">Methyltransferase domain-containing protein</fullName>
    </recommendedName>
</protein>
<evidence type="ECO:0000313" key="2">
    <source>
        <dbReference type="EMBL" id="KAK3095107.1"/>
    </source>
</evidence>
<reference evidence="2" key="1">
    <citation type="submission" date="2019-08" db="EMBL/GenBank/DDBJ databases">
        <title>The improved chromosome-level genome for the pearl oyster Pinctada fucata martensii using PacBio sequencing and Hi-C.</title>
        <authorList>
            <person name="Zheng Z."/>
        </authorList>
    </citation>
    <scope>NUCLEOTIDE SEQUENCE</scope>
    <source>
        <strain evidence="2">ZZ-2019</strain>
        <tissue evidence="2">Adductor muscle</tissue>
    </source>
</reference>
<comment type="caution">
    <text evidence="2">The sequence shown here is derived from an EMBL/GenBank/DDBJ whole genome shotgun (WGS) entry which is preliminary data.</text>
</comment>
<name>A0AA88XYU8_PINIB</name>
<evidence type="ECO:0000259" key="1">
    <source>
        <dbReference type="Pfam" id="PF13679"/>
    </source>
</evidence>
<dbReference type="PANTHER" id="PTHR12496">
    <property type="entry name" value="CGI-41 METHYLTRANSFERASE"/>
    <property type="match status" value="1"/>
</dbReference>
<keyword evidence="3" id="KW-1185">Reference proteome</keyword>
<dbReference type="InterPro" id="IPR052220">
    <property type="entry name" value="METTL25"/>
</dbReference>
<dbReference type="InterPro" id="IPR025714">
    <property type="entry name" value="Methyltranfer_dom"/>
</dbReference>
<proteinExistence type="predicted"/>
<organism evidence="2 3">
    <name type="scientific">Pinctada imbricata</name>
    <name type="common">Atlantic pearl-oyster</name>
    <name type="synonym">Pinctada martensii</name>
    <dbReference type="NCBI Taxonomy" id="66713"/>
    <lineage>
        <taxon>Eukaryota</taxon>
        <taxon>Metazoa</taxon>
        <taxon>Spiralia</taxon>
        <taxon>Lophotrochozoa</taxon>
        <taxon>Mollusca</taxon>
        <taxon>Bivalvia</taxon>
        <taxon>Autobranchia</taxon>
        <taxon>Pteriomorphia</taxon>
        <taxon>Pterioida</taxon>
        <taxon>Pterioidea</taxon>
        <taxon>Pteriidae</taxon>
        <taxon>Pinctada</taxon>
    </lineage>
</organism>
<feature type="domain" description="Methyltransferase" evidence="1">
    <location>
        <begin position="4"/>
        <end position="186"/>
    </location>
</feature>